<gene>
    <name evidence="2" type="ORF">F5890DRAFT_1478404</name>
</gene>
<accession>A0AA38PPZ4</accession>
<dbReference type="Proteomes" id="UP001163850">
    <property type="component" value="Unassembled WGS sequence"/>
</dbReference>
<dbReference type="EMBL" id="MU802304">
    <property type="protein sequence ID" value="KAJ3979609.1"/>
    <property type="molecule type" value="Genomic_DNA"/>
</dbReference>
<feature type="compositionally biased region" description="Basic and acidic residues" evidence="1">
    <location>
        <begin position="85"/>
        <end position="95"/>
    </location>
</feature>
<feature type="region of interest" description="Disordered" evidence="1">
    <location>
        <begin position="66"/>
        <end position="115"/>
    </location>
</feature>
<comment type="caution">
    <text evidence="2">The sequence shown here is derived from an EMBL/GenBank/DDBJ whole genome shotgun (WGS) entry which is preliminary data.</text>
</comment>
<reference evidence="2" key="1">
    <citation type="submission" date="2022-08" db="EMBL/GenBank/DDBJ databases">
        <authorList>
            <consortium name="DOE Joint Genome Institute"/>
            <person name="Min B."/>
            <person name="Riley R."/>
            <person name="Sierra-Patev S."/>
            <person name="Naranjo-Ortiz M."/>
            <person name="Looney B."/>
            <person name="Konkel Z."/>
            <person name="Slot J.C."/>
            <person name="Sakamoto Y."/>
            <person name="Steenwyk J.L."/>
            <person name="Rokas A."/>
            <person name="Carro J."/>
            <person name="Camarero S."/>
            <person name="Ferreira P."/>
            <person name="Molpeceres G."/>
            <person name="Ruiz-Duenas F.J."/>
            <person name="Serrano A."/>
            <person name="Henrissat B."/>
            <person name="Drula E."/>
            <person name="Hughes K.W."/>
            <person name="Mata J.L."/>
            <person name="Ishikawa N.K."/>
            <person name="Vargas-Isla R."/>
            <person name="Ushijima S."/>
            <person name="Smith C.A."/>
            <person name="Ahrendt S."/>
            <person name="Andreopoulos W."/>
            <person name="He G."/>
            <person name="Labutti K."/>
            <person name="Lipzen A."/>
            <person name="Ng V."/>
            <person name="Sandor L."/>
            <person name="Barry K."/>
            <person name="Martinez A.T."/>
            <person name="Xiao Y."/>
            <person name="Gibbons J.G."/>
            <person name="Terashima K."/>
            <person name="Hibbett D.S."/>
            <person name="Grigoriev I.V."/>
        </authorList>
    </citation>
    <scope>NUCLEOTIDE SEQUENCE</scope>
    <source>
        <strain evidence="2">TFB7829</strain>
    </source>
</reference>
<evidence type="ECO:0000313" key="3">
    <source>
        <dbReference type="Proteomes" id="UP001163850"/>
    </source>
</evidence>
<dbReference type="AlphaFoldDB" id="A0AA38PPZ4"/>
<evidence type="ECO:0000256" key="1">
    <source>
        <dbReference type="SAM" id="MobiDB-lite"/>
    </source>
</evidence>
<protein>
    <submittedName>
        <fullName evidence="2">Uncharacterized protein</fullName>
    </submittedName>
</protein>
<name>A0AA38PPZ4_9AGAR</name>
<sequence>MGLPDLPASSSEGNIIEKDSVRRRALWALEGKQDNASFSKVEIPELSSNEDEKKMFNFSSKSFTAPSNSGYSTLMSNKQDSSKPSSKDELHTLVKEEEEGEDWDVERTDLLQCHR</sequence>
<feature type="non-terminal residue" evidence="2">
    <location>
        <position position="115"/>
    </location>
</feature>
<proteinExistence type="predicted"/>
<evidence type="ECO:0000313" key="2">
    <source>
        <dbReference type="EMBL" id="KAJ3979609.1"/>
    </source>
</evidence>
<organism evidence="2 3">
    <name type="scientific">Lentinula detonsa</name>
    <dbReference type="NCBI Taxonomy" id="2804962"/>
    <lineage>
        <taxon>Eukaryota</taxon>
        <taxon>Fungi</taxon>
        <taxon>Dikarya</taxon>
        <taxon>Basidiomycota</taxon>
        <taxon>Agaricomycotina</taxon>
        <taxon>Agaricomycetes</taxon>
        <taxon>Agaricomycetidae</taxon>
        <taxon>Agaricales</taxon>
        <taxon>Marasmiineae</taxon>
        <taxon>Omphalotaceae</taxon>
        <taxon>Lentinula</taxon>
    </lineage>
</organism>
<feature type="compositionally biased region" description="Polar residues" evidence="1">
    <location>
        <begin position="66"/>
        <end position="84"/>
    </location>
</feature>